<evidence type="ECO:0000313" key="3">
    <source>
        <dbReference type="Proteomes" id="UP000199013"/>
    </source>
</evidence>
<gene>
    <name evidence="2" type="ORF">FDG2_0115</name>
</gene>
<evidence type="ECO:0000256" key="1">
    <source>
        <dbReference type="SAM" id="MobiDB-lite"/>
    </source>
</evidence>
<dbReference type="AlphaFoldDB" id="A0A1C3NSX0"/>
<dbReference type="Proteomes" id="UP000199013">
    <property type="component" value="Unassembled WGS sequence"/>
</dbReference>
<evidence type="ECO:0000313" key="2">
    <source>
        <dbReference type="EMBL" id="SBW17220.1"/>
    </source>
</evidence>
<organism evidence="2 3">
    <name type="scientific">Candidatus Protofrankia californiensis</name>
    <dbReference type="NCBI Taxonomy" id="1839754"/>
    <lineage>
        <taxon>Bacteria</taxon>
        <taxon>Bacillati</taxon>
        <taxon>Actinomycetota</taxon>
        <taxon>Actinomycetes</taxon>
        <taxon>Frankiales</taxon>
        <taxon>Frankiaceae</taxon>
        <taxon>Protofrankia</taxon>
    </lineage>
</organism>
<dbReference type="EMBL" id="FLUV01000049">
    <property type="protein sequence ID" value="SBW17220.1"/>
    <property type="molecule type" value="Genomic_DNA"/>
</dbReference>
<feature type="compositionally biased region" description="Basic and acidic residues" evidence="1">
    <location>
        <begin position="93"/>
        <end position="106"/>
    </location>
</feature>
<name>A0A1C3NSX0_9ACTN</name>
<proteinExistence type="predicted"/>
<protein>
    <submittedName>
        <fullName evidence="2">Uncharacterized protein</fullName>
    </submittedName>
</protein>
<sequence>MVAHQLAVAAPPRSRAERAQARIDRSARRRVDRARWIAARCAVVELAADGTARLVYAPGLYIPRRDRLVPATVAGLPVADGWDAALADLLHADPDPDVPGHPDRQVDPIPGADLHPSSGVAVLDAPLPVDPTPAPGPITPIESTPRIRTAKQIRAAARRLARRHGRPVSAEFLRRELKIAPAAARSLRDELNAELYGGTS</sequence>
<feature type="region of interest" description="Disordered" evidence="1">
    <location>
        <begin position="93"/>
        <end position="117"/>
    </location>
</feature>
<keyword evidence="3" id="KW-1185">Reference proteome</keyword>
<reference evidence="3" key="1">
    <citation type="submission" date="2016-02" db="EMBL/GenBank/DDBJ databases">
        <authorList>
            <person name="Wibberg D."/>
        </authorList>
    </citation>
    <scope>NUCLEOTIDE SEQUENCE [LARGE SCALE GENOMIC DNA]</scope>
</reference>
<accession>A0A1C3NSX0</accession>